<accession>A0AAN7H103</accession>
<protein>
    <recommendedName>
        <fullName evidence="5">Ankyrin repeat protein</fullName>
    </recommendedName>
</protein>
<sequence length="545" mass="60461">MPKPDIVTEKFEIPDFATLLRYIESTAKGLTEISPLGTVQFIHQSVPDFLLQKRVPTAKWAGFGDYFVGKIHDLLKEACLLWIRSYQGGKLCSPRGCLFYCYATDAVLLDSEAAQRMRISQFEFLSSFSHLYCPRLHSLVTKLGTTCKAQQSTRYWLRNLQPDSIPLLVLFRCDLIELLRCHPTKLEDLFIGSSRGLKFCPVVAATDSYKFEIFSELCKVAGIGVESQRLRGTLGETQCLQINPVPAALGSIEGCSTLLSCAKSAAVAEVLASSGANPNQEGKKLSNDSRAVVAAAEQGPLDLFQYLIGLEQTDLNFQSASGRRLADHLITYLKTSTQPRSVLATFGLMLSHLLRNERFNPSLVNSRGDPALQAVLRYCFDAPVMGVAEVLVSLINDGHADLSFKDQKHRTILHAMALTNSVCTLRYIITEIGMDPNIQDSAGFSLMHHAVSGISDWDDEASCQVGTVKFLLSLDFVDLRAKNKWERTAFRLAIFRYITFDSGPLTCLCLVFAAWKSRLAQEDRDAINFVMTRGYLPYTSSVSAL</sequence>
<keyword evidence="4" id="KW-1185">Reference proteome</keyword>
<dbReference type="Gene3D" id="1.25.40.20">
    <property type="entry name" value="Ankyrin repeat-containing domain"/>
    <property type="match status" value="1"/>
</dbReference>
<dbReference type="Proteomes" id="UP001301958">
    <property type="component" value="Unassembled WGS sequence"/>
</dbReference>
<keyword evidence="2" id="KW-0040">ANK repeat</keyword>
<dbReference type="InterPro" id="IPR050776">
    <property type="entry name" value="Ank_Repeat/CDKN_Inhibitor"/>
</dbReference>
<reference evidence="3" key="2">
    <citation type="submission" date="2023-05" db="EMBL/GenBank/DDBJ databases">
        <authorList>
            <consortium name="Lawrence Berkeley National Laboratory"/>
            <person name="Steindorff A."/>
            <person name="Hensen N."/>
            <person name="Bonometti L."/>
            <person name="Westerberg I."/>
            <person name="Brannstrom I.O."/>
            <person name="Guillou S."/>
            <person name="Cros-Aarteil S."/>
            <person name="Calhoun S."/>
            <person name="Haridas S."/>
            <person name="Kuo A."/>
            <person name="Mondo S."/>
            <person name="Pangilinan J."/>
            <person name="Riley R."/>
            <person name="Labutti K."/>
            <person name="Andreopoulos B."/>
            <person name="Lipzen A."/>
            <person name="Chen C."/>
            <person name="Yanf M."/>
            <person name="Daum C."/>
            <person name="Ng V."/>
            <person name="Clum A."/>
            <person name="Ohm R."/>
            <person name="Martin F."/>
            <person name="Silar P."/>
            <person name="Natvig D."/>
            <person name="Lalanne C."/>
            <person name="Gautier V."/>
            <person name="Ament-Velasquez S.L."/>
            <person name="Kruys A."/>
            <person name="Hutchinson M.I."/>
            <person name="Powell A.J."/>
            <person name="Barry K."/>
            <person name="Miller A.N."/>
            <person name="Grigoriev I.V."/>
            <person name="Debuchy R."/>
            <person name="Gladieux P."/>
            <person name="Thoren M.H."/>
            <person name="Johannesson H."/>
        </authorList>
    </citation>
    <scope>NUCLEOTIDE SEQUENCE</scope>
    <source>
        <strain evidence="3">CBS 990.96</strain>
    </source>
</reference>
<comment type="caution">
    <text evidence="3">The sequence shown here is derived from an EMBL/GenBank/DDBJ whole genome shotgun (WGS) entry which is preliminary data.</text>
</comment>
<name>A0AAN7H103_9PEZI</name>
<dbReference type="EMBL" id="MU865350">
    <property type="protein sequence ID" value="KAK4226295.1"/>
    <property type="molecule type" value="Genomic_DNA"/>
</dbReference>
<keyword evidence="1" id="KW-0677">Repeat</keyword>
<dbReference type="AlphaFoldDB" id="A0AAN7H103"/>
<proteinExistence type="predicted"/>
<gene>
    <name evidence="3" type="ORF">QBC38DRAFT_529246</name>
</gene>
<evidence type="ECO:0008006" key="5">
    <source>
        <dbReference type="Google" id="ProtNLM"/>
    </source>
</evidence>
<dbReference type="PANTHER" id="PTHR24201">
    <property type="entry name" value="ANK_REP_REGION DOMAIN-CONTAINING PROTEIN"/>
    <property type="match status" value="1"/>
</dbReference>
<dbReference type="PANTHER" id="PTHR24201:SF15">
    <property type="entry name" value="ANKYRIN REPEAT DOMAIN-CONTAINING PROTEIN 66"/>
    <property type="match status" value="1"/>
</dbReference>
<dbReference type="SUPFAM" id="SSF48403">
    <property type="entry name" value="Ankyrin repeat"/>
    <property type="match status" value="1"/>
</dbReference>
<evidence type="ECO:0000313" key="4">
    <source>
        <dbReference type="Proteomes" id="UP001301958"/>
    </source>
</evidence>
<evidence type="ECO:0000256" key="1">
    <source>
        <dbReference type="ARBA" id="ARBA00022737"/>
    </source>
</evidence>
<dbReference type="InterPro" id="IPR036770">
    <property type="entry name" value="Ankyrin_rpt-contain_sf"/>
</dbReference>
<reference evidence="3" key="1">
    <citation type="journal article" date="2023" name="Mol. Phylogenet. Evol.">
        <title>Genome-scale phylogeny and comparative genomics of the fungal order Sordariales.</title>
        <authorList>
            <person name="Hensen N."/>
            <person name="Bonometti L."/>
            <person name="Westerberg I."/>
            <person name="Brannstrom I.O."/>
            <person name="Guillou S."/>
            <person name="Cros-Aarteil S."/>
            <person name="Calhoun S."/>
            <person name="Haridas S."/>
            <person name="Kuo A."/>
            <person name="Mondo S."/>
            <person name="Pangilinan J."/>
            <person name="Riley R."/>
            <person name="LaButti K."/>
            <person name="Andreopoulos B."/>
            <person name="Lipzen A."/>
            <person name="Chen C."/>
            <person name="Yan M."/>
            <person name="Daum C."/>
            <person name="Ng V."/>
            <person name="Clum A."/>
            <person name="Steindorff A."/>
            <person name="Ohm R.A."/>
            <person name="Martin F."/>
            <person name="Silar P."/>
            <person name="Natvig D.O."/>
            <person name="Lalanne C."/>
            <person name="Gautier V."/>
            <person name="Ament-Velasquez S.L."/>
            <person name="Kruys A."/>
            <person name="Hutchinson M.I."/>
            <person name="Powell A.J."/>
            <person name="Barry K."/>
            <person name="Miller A.N."/>
            <person name="Grigoriev I.V."/>
            <person name="Debuchy R."/>
            <person name="Gladieux P."/>
            <person name="Hiltunen Thoren M."/>
            <person name="Johannesson H."/>
        </authorList>
    </citation>
    <scope>NUCLEOTIDE SEQUENCE</scope>
    <source>
        <strain evidence="3">CBS 990.96</strain>
    </source>
</reference>
<evidence type="ECO:0000313" key="3">
    <source>
        <dbReference type="EMBL" id="KAK4226295.1"/>
    </source>
</evidence>
<organism evidence="3 4">
    <name type="scientific">Podospora fimiseda</name>
    <dbReference type="NCBI Taxonomy" id="252190"/>
    <lineage>
        <taxon>Eukaryota</taxon>
        <taxon>Fungi</taxon>
        <taxon>Dikarya</taxon>
        <taxon>Ascomycota</taxon>
        <taxon>Pezizomycotina</taxon>
        <taxon>Sordariomycetes</taxon>
        <taxon>Sordariomycetidae</taxon>
        <taxon>Sordariales</taxon>
        <taxon>Podosporaceae</taxon>
        <taxon>Podospora</taxon>
    </lineage>
</organism>
<evidence type="ECO:0000256" key="2">
    <source>
        <dbReference type="ARBA" id="ARBA00023043"/>
    </source>
</evidence>